<name>A0A326TU71_THEHA</name>
<proteinExistence type="predicted"/>
<organism evidence="1 2">
    <name type="scientific">Thermosporothrix hazakensis</name>
    <dbReference type="NCBI Taxonomy" id="644383"/>
    <lineage>
        <taxon>Bacteria</taxon>
        <taxon>Bacillati</taxon>
        <taxon>Chloroflexota</taxon>
        <taxon>Ktedonobacteria</taxon>
        <taxon>Ktedonobacterales</taxon>
        <taxon>Thermosporotrichaceae</taxon>
        <taxon>Thermosporothrix</taxon>
    </lineage>
</organism>
<dbReference type="EMBL" id="QKUF01000045">
    <property type="protein sequence ID" value="PZW19507.1"/>
    <property type="molecule type" value="Genomic_DNA"/>
</dbReference>
<gene>
    <name evidence="1" type="ORF">EI42_06016</name>
</gene>
<dbReference type="Proteomes" id="UP000248806">
    <property type="component" value="Unassembled WGS sequence"/>
</dbReference>
<dbReference type="InterPro" id="IPR011013">
    <property type="entry name" value="Gal_mutarotase_sf_dom"/>
</dbReference>
<dbReference type="Pfam" id="PF01263">
    <property type="entry name" value="Aldose_epim"/>
    <property type="match status" value="1"/>
</dbReference>
<dbReference type="AlphaFoldDB" id="A0A326TU71"/>
<protein>
    <submittedName>
        <fullName evidence="1">Galactose mutarotase-like enzyme</fullName>
    </submittedName>
</protein>
<dbReference type="GO" id="GO:0030246">
    <property type="term" value="F:carbohydrate binding"/>
    <property type="evidence" value="ECO:0007669"/>
    <property type="project" value="InterPro"/>
</dbReference>
<dbReference type="Gene3D" id="2.70.98.10">
    <property type="match status" value="1"/>
</dbReference>
<keyword evidence="2" id="KW-1185">Reference proteome</keyword>
<evidence type="ECO:0000313" key="1">
    <source>
        <dbReference type="EMBL" id="PZW19507.1"/>
    </source>
</evidence>
<dbReference type="InterPro" id="IPR014718">
    <property type="entry name" value="GH-type_carb-bd"/>
</dbReference>
<evidence type="ECO:0000313" key="2">
    <source>
        <dbReference type="Proteomes" id="UP000248806"/>
    </source>
</evidence>
<dbReference type="GO" id="GO:0016853">
    <property type="term" value="F:isomerase activity"/>
    <property type="evidence" value="ECO:0007669"/>
    <property type="project" value="InterPro"/>
</dbReference>
<dbReference type="SUPFAM" id="SSF74650">
    <property type="entry name" value="Galactose mutarotase-like"/>
    <property type="match status" value="1"/>
</dbReference>
<accession>A0A326TU71</accession>
<sequence length="267" mass="30208">MQQERVLTCGDTTIGILPEINLVSHFQVGNWPVLYRAIGTGNVRRWGMPLMIPNFSRLKDGIFEDKGTSLPMHGFGRLLPWSVTAQTPRSITLQLNSNETTHAQYPYDFRFLTHIEVSENTLTYTLTMENHSSEVMPIAPGFHPYFAVGQAEKAQVITDGPEGFAIDQFQWDTNPPDRLYPFTNHELNVQIPKGGFLSIRELPVNSSYSLAHLQIWSEPVTAPDHEFICFEPVVAGENSLNLKQERLNIQPGSSHQLILQLHARPFE</sequence>
<dbReference type="InterPro" id="IPR008183">
    <property type="entry name" value="Aldose_1/G6P_1-epimerase"/>
</dbReference>
<dbReference type="GO" id="GO:0005975">
    <property type="term" value="P:carbohydrate metabolic process"/>
    <property type="evidence" value="ECO:0007669"/>
    <property type="project" value="InterPro"/>
</dbReference>
<comment type="caution">
    <text evidence="1">The sequence shown here is derived from an EMBL/GenBank/DDBJ whole genome shotgun (WGS) entry which is preliminary data.</text>
</comment>
<reference evidence="1 2" key="1">
    <citation type="submission" date="2018-06" db="EMBL/GenBank/DDBJ databases">
        <title>Genomic Encyclopedia of Archaeal and Bacterial Type Strains, Phase II (KMG-II): from individual species to whole genera.</title>
        <authorList>
            <person name="Goeker M."/>
        </authorList>
    </citation>
    <scope>NUCLEOTIDE SEQUENCE [LARGE SCALE GENOMIC DNA]</scope>
    <source>
        <strain evidence="1 2">ATCC BAA-1881</strain>
    </source>
</reference>